<gene>
    <name evidence="2" type="ORF">A3F61_03610</name>
</gene>
<dbReference type="EMBL" id="MHCA01000041">
    <property type="protein sequence ID" value="OGY11267.1"/>
    <property type="molecule type" value="Genomic_DNA"/>
</dbReference>
<evidence type="ECO:0000313" key="2">
    <source>
        <dbReference type="EMBL" id="OGY11267.1"/>
    </source>
</evidence>
<dbReference type="Proteomes" id="UP000178272">
    <property type="component" value="Unassembled WGS sequence"/>
</dbReference>
<keyword evidence="1" id="KW-0175">Coiled coil</keyword>
<feature type="coiled-coil region" evidence="1">
    <location>
        <begin position="110"/>
        <end position="137"/>
    </location>
</feature>
<dbReference type="STRING" id="1797517.A3F61_03610"/>
<reference evidence="2 3" key="1">
    <citation type="journal article" date="2016" name="Nat. Commun.">
        <title>Thousands of microbial genomes shed light on interconnected biogeochemical processes in an aquifer system.</title>
        <authorList>
            <person name="Anantharaman K."/>
            <person name="Brown C.T."/>
            <person name="Hug L.A."/>
            <person name="Sharon I."/>
            <person name="Castelle C.J."/>
            <person name="Probst A.J."/>
            <person name="Thomas B.C."/>
            <person name="Singh A."/>
            <person name="Wilkins M.J."/>
            <person name="Karaoz U."/>
            <person name="Brodie E.L."/>
            <person name="Williams K.H."/>
            <person name="Hubbard S.S."/>
            <person name="Banfield J.F."/>
        </authorList>
    </citation>
    <scope>NUCLEOTIDE SEQUENCE [LARGE SCALE GENOMIC DNA]</scope>
</reference>
<evidence type="ECO:0000256" key="1">
    <source>
        <dbReference type="SAM" id="Coils"/>
    </source>
</evidence>
<evidence type="ECO:0000313" key="3">
    <source>
        <dbReference type="Proteomes" id="UP000178272"/>
    </source>
</evidence>
<sequence>MSESGETGSIPKTTPPFVREFSKVNSKDDRLALERELRAKRAEYFERKSSLTQKSSEVATNIEQTGEQKRVALENLGNTLDVINSLPSRWYEKAFNLYRIIKLNVQKGTESRVAIELQKAEENLKEEESKIEKELKIPGKDLELGEARRMLAGFYERQTKLWQEAPVDPKDLEYLHESYLSKLNLDQYITLLKKFPSRFLTHVTRQGIRDHTSHHAAYYGDFINGFVDILKAGKLDSVVSQMFRNGLKDKAVAEFLYLERYKKDEAGLIESAFLRLRNIYRDKYSDEEIMQSLKKKTRGETLSSIMENPNLPRIYRDRSSIHFAFDWVANCYYGGESRNEIFFALPAVYAASELGLTGSISGEKENQRGSSGMGKPEASGWNDVWVDGAKNGININTAIVFIPENTQIDRNTGSRYELDENLKPVEDSELINEVVKLMRRPDIVDYARKNSLGNLEYYKKLSDLEELTGLKSDLLYLVAANLYFAVYLDNFESDDPSIHPVAKQNYINNGGAYNEVRKMLSQGGYNFKQSPDTISSKAYWEDFFAKNPGLRPTKIVYYRGSPEWALDEFCKNNGLGRGDAGKFSNVEKGKINEQEIDDDYKRFMDIAKGVVERYFEDN</sequence>
<protein>
    <submittedName>
        <fullName evidence="2">Uncharacterized protein</fullName>
    </submittedName>
</protein>
<organism evidence="2 3">
    <name type="scientific">Candidatus Blackburnbacteria bacterium RIFCSPHIGHO2_12_FULL_41_13b</name>
    <dbReference type="NCBI Taxonomy" id="1797517"/>
    <lineage>
        <taxon>Bacteria</taxon>
        <taxon>Candidatus Blackburniibacteriota</taxon>
    </lineage>
</organism>
<name>A0A1G1V7G0_9BACT</name>
<proteinExistence type="predicted"/>
<dbReference type="AlphaFoldDB" id="A0A1G1V7G0"/>
<accession>A0A1G1V7G0</accession>
<comment type="caution">
    <text evidence="2">The sequence shown here is derived from an EMBL/GenBank/DDBJ whole genome shotgun (WGS) entry which is preliminary data.</text>
</comment>